<evidence type="ECO:0000256" key="1">
    <source>
        <dbReference type="SAM" id="MobiDB-lite"/>
    </source>
</evidence>
<dbReference type="KEGG" id="egu:105059083"/>
<dbReference type="RefSeq" id="XP_029116098.1">
    <property type="nucleotide sequence ID" value="XM_029260265.1"/>
</dbReference>
<evidence type="ECO:0000313" key="5">
    <source>
        <dbReference type="RefSeq" id="XP_010940584.1"/>
    </source>
</evidence>
<evidence type="ECO:0000313" key="9">
    <source>
        <dbReference type="RefSeq" id="XP_029116098.1"/>
    </source>
</evidence>
<accession>A0A6J0PC04</accession>
<dbReference type="Proteomes" id="UP000504607">
    <property type="component" value="Chromosome 1"/>
</dbReference>
<feature type="transmembrane region" description="Helical" evidence="2">
    <location>
        <begin position="84"/>
        <end position="104"/>
    </location>
</feature>
<dbReference type="RefSeq" id="XP_010940584.1">
    <property type="nucleotide sequence ID" value="XM_010942282.3"/>
</dbReference>
<dbReference type="RefSeq" id="XP_073099245.1">
    <property type="nucleotide sequence ID" value="XM_073243144.1"/>
</dbReference>
<evidence type="ECO:0000313" key="7">
    <source>
        <dbReference type="RefSeq" id="XP_019702298.1"/>
    </source>
</evidence>
<dbReference type="GO" id="GO:0051301">
    <property type="term" value="P:cell division"/>
    <property type="evidence" value="ECO:0007669"/>
    <property type="project" value="UniProtKB-KW"/>
</dbReference>
<feature type="compositionally biased region" description="Acidic residues" evidence="1">
    <location>
        <begin position="165"/>
        <end position="207"/>
    </location>
</feature>
<dbReference type="GeneID" id="105059083"/>
<dbReference type="RefSeq" id="XP_010940575.1">
    <property type="nucleotide sequence ID" value="XM_010942273.3"/>
</dbReference>
<feature type="region of interest" description="Disordered" evidence="1">
    <location>
        <begin position="128"/>
        <end position="221"/>
    </location>
</feature>
<dbReference type="RefSeq" id="XP_019702296.1">
    <property type="nucleotide sequence ID" value="XM_019846737.2"/>
</dbReference>
<keyword evidence="3" id="KW-1185">Reference proteome</keyword>
<sequence>MIRSQCLEIFLQRSVPRSHTTWYSRNNLNCLTAPRMSVYISVDTRPLCMILLDILLSVLCFGSTMLDHFICYILKYHYLDFVDLIFLFHGSPLIMNFKIVNLILKMTCKLAKKQMLLQSGKLIVKDEKGKPATRKATAGNKGAASSAKPKTKREESIKADKPKADEEDDDEEDDSEEVSNEDEVDMAETLCDSDDEDEDEDSEEADEATPKKAETGKRRPC</sequence>
<feature type="compositionally biased region" description="Basic and acidic residues" evidence="1">
    <location>
        <begin position="208"/>
        <end position="221"/>
    </location>
</feature>
<keyword evidence="2" id="KW-1133">Transmembrane helix</keyword>
<evidence type="ECO:0000313" key="8">
    <source>
        <dbReference type="RefSeq" id="XP_019702300.1"/>
    </source>
</evidence>
<organism evidence="3 8">
    <name type="scientific">Elaeis guineensis var. tenera</name>
    <name type="common">Oil palm</name>
    <dbReference type="NCBI Taxonomy" id="51953"/>
    <lineage>
        <taxon>Eukaryota</taxon>
        <taxon>Viridiplantae</taxon>
        <taxon>Streptophyta</taxon>
        <taxon>Embryophyta</taxon>
        <taxon>Tracheophyta</taxon>
        <taxon>Spermatophyta</taxon>
        <taxon>Magnoliopsida</taxon>
        <taxon>Liliopsida</taxon>
        <taxon>Arecaceae</taxon>
        <taxon>Arecoideae</taxon>
        <taxon>Cocoseae</taxon>
        <taxon>Elaeidinae</taxon>
        <taxon>Elaeis</taxon>
    </lineage>
</organism>
<name>A0A6J0PC04_ELAGV</name>
<protein>
    <submittedName>
        <fullName evidence="4 5">Cell division cycle and apoptosis regulator protein 1 isoform X1</fullName>
    </submittedName>
</protein>
<keyword evidence="4 5" id="KW-0131">Cell cycle</keyword>
<proteinExistence type="predicted"/>
<gene>
    <name evidence="4 5 6 7 8 9" type="primary">LOC105059083</name>
</gene>
<evidence type="ECO:0000313" key="3">
    <source>
        <dbReference type="Proteomes" id="UP000504607"/>
    </source>
</evidence>
<feature type="compositionally biased region" description="Basic and acidic residues" evidence="1">
    <location>
        <begin position="152"/>
        <end position="164"/>
    </location>
</feature>
<reference evidence="4 5" key="1">
    <citation type="submission" date="2025-04" db="UniProtKB">
        <authorList>
            <consortium name="RefSeq"/>
        </authorList>
    </citation>
    <scope>IDENTIFICATION</scope>
</reference>
<dbReference type="AlphaFoldDB" id="A0A6J0PC04"/>
<evidence type="ECO:0000256" key="2">
    <source>
        <dbReference type="SAM" id="Phobius"/>
    </source>
</evidence>
<keyword evidence="4 5" id="KW-0132">Cell division</keyword>
<feature type="transmembrane region" description="Helical" evidence="2">
    <location>
        <begin position="54"/>
        <end position="78"/>
    </location>
</feature>
<dbReference type="RefSeq" id="XP_019702298.1">
    <property type="nucleotide sequence ID" value="XM_019846739.2"/>
</dbReference>
<dbReference type="RefSeq" id="XP_073099244.1">
    <property type="nucleotide sequence ID" value="XM_073243143.1"/>
</dbReference>
<evidence type="ECO:0000313" key="4">
    <source>
        <dbReference type="RefSeq" id="XP_010940575.1"/>
    </source>
</evidence>
<evidence type="ECO:0000313" key="6">
    <source>
        <dbReference type="RefSeq" id="XP_019702296.1"/>
    </source>
</evidence>
<keyword evidence="2" id="KW-0472">Membrane</keyword>
<dbReference type="RefSeq" id="XP_019702300.1">
    <property type="nucleotide sequence ID" value="XM_019846741.2"/>
</dbReference>
<keyword evidence="2" id="KW-0812">Transmembrane</keyword>